<evidence type="ECO:0000313" key="4">
    <source>
        <dbReference type="EMBL" id="GAA5500585.1"/>
    </source>
</evidence>
<dbReference type="InterPro" id="IPR011854">
    <property type="entry name" value="HypE"/>
</dbReference>
<proteinExistence type="inferred from homology"/>
<dbReference type="InterPro" id="IPR036921">
    <property type="entry name" value="PurM-like_N_sf"/>
</dbReference>
<comment type="caution">
    <text evidence="4">The sequence shown here is derived from an EMBL/GenBank/DDBJ whole genome shotgun (WGS) entry which is preliminary data.</text>
</comment>
<dbReference type="SUPFAM" id="SSF56042">
    <property type="entry name" value="PurM C-terminal domain-like"/>
    <property type="match status" value="1"/>
</dbReference>
<dbReference type="InterPro" id="IPR016188">
    <property type="entry name" value="PurM-like_N"/>
</dbReference>
<dbReference type="PIRSF" id="PIRSF005644">
    <property type="entry name" value="Hdrgns_mtr_HypE"/>
    <property type="match status" value="1"/>
</dbReference>
<accession>A0ABP9V8T4</accession>
<protein>
    <submittedName>
        <fullName evidence="4">Carbamoyl dehydratase HypE</fullName>
    </submittedName>
</protein>
<dbReference type="NCBIfam" id="TIGR02124">
    <property type="entry name" value="hypE"/>
    <property type="match status" value="1"/>
</dbReference>
<comment type="similarity">
    <text evidence="1">Belongs to the HypE family.</text>
</comment>
<sequence length="336" mass="34698">MTFTDSQIELAHGSGGKATRRLIEGLIAPSLGVDTLMDAASLSLGGAELAFTADSFVVHPLRFAGGSIGDLAINGTVNDLAVSGAKPIALTCCAILEAGLPTETLRLVLDDVRKAAELAGVSIVGGDTKVVEHGKADGLYLSTAGIGLRDPRLNLDPAHVKAGDVVLLSGPIADHGITILLTRGELDMEADDLQSDSRSVYPYTAALTDAAHAGLRWMRDPTRGGLASALNELARDAGVMVQLREADIPVRPEVRGACEVLGLDPLHVANEGQFVAIVAPELAEAGLAAIRALAGGEEACLIGVIKDGPPVLTCLTPYGSERVVDMLVGDPLPRIC</sequence>
<dbReference type="EMBL" id="BAABRN010000002">
    <property type="protein sequence ID" value="GAA5500585.1"/>
    <property type="molecule type" value="Genomic_DNA"/>
</dbReference>
<dbReference type="Pfam" id="PF02769">
    <property type="entry name" value="AIRS_C"/>
    <property type="match status" value="1"/>
</dbReference>
<dbReference type="InterPro" id="IPR010918">
    <property type="entry name" value="PurM-like_C_dom"/>
</dbReference>
<dbReference type="PANTHER" id="PTHR30303">
    <property type="entry name" value="HYDROGENASE ISOENZYMES FORMATION PROTEIN HYPE"/>
    <property type="match status" value="1"/>
</dbReference>
<dbReference type="Proteomes" id="UP001458946">
    <property type="component" value="Unassembled WGS sequence"/>
</dbReference>
<dbReference type="InterPro" id="IPR036676">
    <property type="entry name" value="PurM-like_C_sf"/>
</dbReference>
<evidence type="ECO:0000313" key="5">
    <source>
        <dbReference type="Proteomes" id="UP001458946"/>
    </source>
</evidence>
<dbReference type="Gene3D" id="3.90.650.10">
    <property type="entry name" value="PurM-like C-terminal domain"/>
    <property type="match status" value="1"/>
</dbReference>
<dbReference type="Gene3D" id="3.30.1330.10">
    <property type="entry name" value="PurM-like, N-terminal domain"/>
    <property type="match status" value="1"/>
</dbReference>
<name>A0ABP9V8T4_9DEIO</name>
<dbReference type="RefSeq" id="WP_353540567.1">
    <property type="nucleotide sequence ID" value="NZ_BAABRN010000002.1"/>
</dbReference>
<dbReference type="Pfam" id="PF00586">
    <property type="entry name" value="AIRS"/>
    <property type="match status" value="1"/>
</dbReference>
<feature type="domain" description="PurM-like C-terminal" evidence="3">
    <location>
        <begin position="161"/>
        <end position="309"/>
    </location>
</feature>
<evidence type="ECO:0000256" key="1">
    <source>
        <dbReference type="ARBA" id="ARBA00006243"/>
    </source>
</evidence>
<feature type="domain" description="PurM-like N-terminal" evidence="2">
    <location>
        <begin position="38"/>
        <end position="148"/>
    </location>
</feature>
<keyword evidence="5" id="KW-1185">Reference proteome</keyword>
<evidence type="ECO:0000259" key="3">
    <source>
        <dbReference type="Pfam" id="PF02769"/>
    </source>
</evidence>
<evidence type="ECO:0000259" key="2">
    <source>
        <dbReference type="Pfam" id="PF00586"/>
    </source>
</evidence>
<organism evidence="4 5">
    <name type="scientific">Deinococcus xinjiangensis</name>
    <dbReference type="NCBI Taxonomy" id="457454"/>
    <lineage>
        <taxon>Bacteria</taxon>
        <taxon>Thermotogati</taxon>
        <taxon>Deinococcota</taxon>
        <taxon>Deinococci</taxon>
        <taxon>Deinococcales</taxon>
        <taxon>Deinococcaceae</taxon>
        <taxon>Deinococcus</taxon>
    </lineage>
</organism>
<reference evidence="4 5" key="1">
    <citation type="submission" date="2024-02" db="EMBL/GenBank/DDBJ databases">
        <title>Deinococcus xinjiangensis NBRC 107630.</title>
        <authorList>
            <person name="Ichikawa N."/>
            <person name="Katano-Makiyama Y."/>
            <person name="Hidaka K."/>
        </authorList>
    </citation>
    <scope>NUCLEOTIDE SEQUENCE [LARGE SCALE GENOMIC DNA]</scope>
    <source>
        <strain evidence="4 5">NBRC 107630</strain>
    </source>
</reference>
<dbReference type="CDD" id="cd02197">
    <property type="entry name" value="HypE"/>
    <property type="match status" value="1"/>
</dbReference>
<gene>
    <name evidence="4" type="primary">hypE</name>
    <name evidence="4" type="ORF">Dxin01_00306</name>
</gene>
<dbReference type="SUPFAM" id="SSF55326">
    <property type="entry name" value="PurM N-terminal domain-like"/>
    <property type="match status" value="1"/>
</dbReference>
<dbReference type="PANTHER" id="PTHR30303:SF0">
    <property type="entry name" value="CARBAMOYL DEHYDRATASE HYPE"/>
    <property type="match status" value="1"/>
</dbReference>